<reference evidence="7" key="2">
    <citation type="journal article" date="2021" name="Syst. Appl. Microbiol.">
        <title>Roseomonas hellenica sp. nov., isolated from roots of wild-growing Alkanna tinctoria.</title>
        <authorList>
            <person name="Rat A."/>
            <person name="Naranjo H.D."/>
            <person name="Lebbe L."/>
            <person name="Cnockaert M."/>
            <person name="Krigas N."/>
            <person name="Grigoriadou K."/>
            <person name="Maloupa E."/>
            <person name="Willems A."/>
        </authorList>
    </citation>
    <scope>NUCLEOTIDE SEQUENCE</scope>
    <source>
        <strain evidence="7">LMG 31231</strain>
    </source>
</reference>
<evidence type="ECO:0000256" key="3">
    <source>
        <dbReference type="ARBA" id="ARBA00022763"/>
    </source>
</evidence>
<dbReference type="PANTHER" id="PTHR43003:SF5">
    <property type="entry name" value="DNA-3-METHYLADENINE GLYCOSYLASE"/>
    <property type="match status" value="1"/>
</dbReference>
<feature type="region of interest" description="Disordered" evidence="5">
    <location>
        <begin position="1"/>
        <end position="38"/>
    </location>
</feature>
<dbReference type="AlphaFoldDB" id="A0A9X9X153"/>
<dbReference type="GO" id="GO:0043916">
    <property type="term" value="F:DNA-7-methylguanine glycosylase activity"/>
    <property type="evidence" value="ECO:0007669"/>
    <property type="project" value="TreeGrafter"/>
</dbReference>
<keyword evidence="4" id="KW-0234">DNA repair</keyword>
<dbReference type="GO" id="GO:0005737">
    <property type="term" value="C:cytoplasm"/>
    <property type="evidence" value="ECO:0007669"/>
    <property type="project" value="TreeGrafter"/>
</dbReference>
<keyword evidence="8" id="KW-1185">Reference proteome</keyword>
<dbReference type="EC" id="3.2.2.21" evidence="2"/>
<dbReference type="GO" id="GO:0032131">
    <property type="term" value="F:alkylated DNA binding"/>
    <property type="evidence" value="ECO:0007669"/>
    <property type="project" value="TreeGrafter"/>
</dbReference>
<dbReference type="GO" id="GO:0006285">
    <property type="term" value="P:base-excision repair, AP site formation"/>
    <property type="evidence" value="ECO:0007669"/>
    <property type="project" value="TreeGrafter"/>
</dbReference>
<accession>A0A9X9X153</accession>
<dbReference type="SMART" id="SM00478">
    <property type="entry name" value="ENDO3c"/>
    <property type="match status" value="1"/>
</dbReference>
<proteinExistence type="predicted"/>
<dbReference type="Gene3D" id="1.10.1670.40">
    <property type="match status" value="1"/>
</dbReference>
<comment type="catalytic activity">
    <reaction evidence="1">
        <text>Hydrolysis of alkylated DNA, releasing 3-methyladenine, 3-methylguanine, 7-methylguanine and 7-methyladenine.</text>
        <dbReference type="EC" id="3.2.2.21"/>
    </reaction>
</comment>
<dbReference type="InterPro" id="IPR003265">
    <property type="entry name" value="HhH-GPD_domain"/>
</dbReference>
<organism evidence="7 8">
    <name type="scientific">Neoroseomonas soli</name>
    <dbReference type="NCBI Taxonomy" id="1081025"/>
    <lineage>
        <taxon>Bacteria</taxon>
        <taxon>Pseudomonadati</taxon>
        <taxon>Pseudomonadota</taxon>
        <taxon>Alphaproteobacteria</taxon>
        <taxon>Acetobacterales</taxon>
        <taxon>Acetobacteraceae</taxon>
        <taxon>Neoroseomonas</taxon>
    </lineage>
</organism>
<dbReference type="InterPro" id="IPR051912">
    <property type="entry name" value="Alkylbase_DNA_Glycosylase/TA"/>
</dbReference>
<evidence type="ECO:0000259" key="6">
    <source>
        <dbReference type="SMART" id="SM00478"/>
    </source>
</evidence>
<reference evidence="7" key="1">
    <citation type="submission" date="2020-01" db="EMBL/GenBank/DDBJ databases">
        <authorList>
            <person name="Rat A."/>
        </authorList>
    </citation>
    <scope>NUCLEOTIDE SEQUENCE</scope>
    <source>
        <strain evidence="7">LMG 31231</strain>
    </source>
</reference>
<evidence type="ECO:0000256" key="4">
    <source>
        <dbReference type="ARBA" id="ARBA00023204"/>
    </source>
</evidence>
<evidence type="ECO:0000313" key="8">
    <source>
        <dbReference type="Proteomes" id="UP001138751"/>
    </source>
</evidence>
<dbReference type="Proteomes" id="UP001138751">
    <property type="component" value="Unassembled WGS sequence"/>
</dbReference>
<dbReference type="CDD" id="cd00056">
    <property type="entry name" value="ENDO3c"/>
    <property type="match status" value="1"/>
</dbReference>
<dbReference type="SUPFAM" id="SSF48150">
    <property type="entry name" value="DNA-glycosylase"/>
    <property type="match status" value="1"/>
</dbReference>
<protein>
    <recommendedName>
        <fullName evidence="2">DNA-3-methyladenine glycosylase II</fullName>
        <ecNumber evidence="2">3.2.2.21</ecNumber>
    </recommendedName>
</protein>
<evidence type="ECO:0000256" key="2">
    <source>
        <dbReference type="ARBA" id="ARBA00012000"/>
    </source>
</evidence>
<dbReference type="GO" id="GO:0006307">
    <property type="term" value="P:DNA alkylation repair"/>
    <property type="evidence" value="ECO:0007669"/>
    <property type="project" value="TreeGrafter"/>
</dbReference>
<evidence type="ECO:0000256" key="5">
    <source>
        <dbReference type="SAM" id="MobiDB-lite"/>
    </source>
</evidence>
<dbReference type="Gene3D" id="1.10.340.30">
    <property type="entry name" value="Hypothetical protein, domain 2"/>
    <property type="match status" value="1"/>
</dbReference>
<dbReference type="InterPro" id="IPR011257">
    <property type="entry name" value="DNA_glycosylase"/>
</dbReference>
<name>A0A9X9X153_9PROT</name>
<evidence type="ECO:0000256" key="1">
    <source>
        <dbReference type="ARBA" id="ARBA00000086"/>
    </source>
</evidence>
<gene>
    <name evidence="7" type="ORF">GXW76_18290</name>
</gene>
<evidence type="ECO:0000313" key="7">
    <source>
        <dbReference type="EMBL" id="MBR0673132.1"/>
    </source>
</evidence>
<feature type="domain" description="HhH-GPD" evidence="6">
    <location>
        <begin position="86"/>
        <end position="238"/>
    </location>
</feature>
<keyword evidence="3" id="KW-0227">DNA damage</keyword>
<dbReference type="PANTHER" id="PTHR43003">
    <property type="entry name" value="DNA-3-METHYLADENINE GLYCOSYLASE"/>
    <property type="match status" value="1"/>
</dbReference>
<dbReference type="Pfam" id="PF00730">
    <property type="entry name" value="HhH-GPD"/>
    <property type="match status" value="1"/>
</dbReference>
<dbReference type="EMBL" id="JAAEDM010000060">
    <property type="protein sequence ID" value="MBR0673132.1"/>
    <property type="molecule type" value="Genomic_DNA"/>
</dbReference>
<dbReference type="GO" id="GO:0008725">
    <property type="term" value="F:DNA-3-methyladenine glycosylase activity"/>
    <property type="evidence" value="ECO:0007669"/>
    <property type="project" value="TreeGrafter"/>
</dbReference>
<sequence length="249" mass="26094">MDTPSSPVRNAARSIPRGRRSPEAAGGSPRVHTAPAASPLTPAWAEEGILALGRADPDFARILPAAGPLPWRRRDPGFPGLLRAICGQMISNQAAAAIWGRLSALPGALEPAGLLALSEDALRGAGLSRPKVLHVRALAAAVAEGRLEFAALRATPDEEAVAAIAAIPGLGPWTAQVHLLFGFERPDVFPAGDLALAAGLTHLKGLAERPKPKALAEMALAWSPWRSLAARLLWHHWRHATGRPAGEAP</sequence>
<dbReference type="GO" id="GO:0032993">
    <property type="term" value="C:protein-DNA complex"/>
    <property type="evidence" value="ECO:0007669"/>
    <property type="project" value="TreeGrafter"/>
</dbReference>
<comment type="caution">
    <text evidence="7">The sequence shown here is derived from an EMBL/GenBank/DDBJ whole genome shotgun (WGS) entry which is preliminary data.</text>
</comment>